<feature type="domain" description="Nephrocystin 3-like N-terminal" evidence="3">
    <location>
        <begin position="130"/>
        <end position="268"/>
    </location>
</feature>
<dbReference type="SUPFAM" id="SSF48403">
    <property type="entry name" value="Ankyrin repeat"/>
    <property type="match status" value="1"/>
</dbReference>
<dbReference type="InterPro" id="IPR036770">
    <property type="entry name" value="Ankyrin_rpt-contain_sf"/>
</dbReference>
<dbReference type="Gene3D" id="1.25.40.20">
    <property type="entry name" value="Ankyrin repeat-containing domain"/>
    <property type="match status" value="2"/>
</dbReference>
<evidence type="ECO:0000259" key="3">
    <source>
        <dbReference type="Pfam" id="PF24883"/>
    </source>
</evidence>
<dbReference type="Pfam" id="PF00023">
    <property type="entry name" value="Ank"/>
    <property type="match status" value="1"/>
</dbReference>
<dbReference type="AlphaFoldDB" id="U4LEF8"/>
<dbReference type="PANTHER" id="PTHR24166">
    <property type="entry name" value="ROLLING PEBBLES, ISOFORM B"/>
    <property type="match status" value="1"/>
</dbReference>
<dbReference type="InterPro" id="IPR050889">
    <property type="entry name" value="Dendritic_Spine_Reg/Scaffold"/>
</dbReference>
<keyword evidence="5" id="KW-1185">Reference proteome</keyword>
<organism evidence="4 5">
    <name type="scientific">Pyronema omphalodes (strain CBS 100304)</name>
    <name type="common">Pyronema confluens</name>
    <dbReference type="NCBI Taxonomy" id="1076935"/>
    <lineage>
        <taxon>Eukaryota</taxon>
        <taxon>Fungi</taxon>
        <taxon>Dikarya</taxon>
        <taxon>Ascomycota</taxon>
        <taxon>Pezizomycotina</taxon>
        <taxon>Pezizomycetes</taxon>
        <taxon>Pezizales</taxon>
        <taxon>Pyronemataceae</taxon>
        <taxon>Pyronema</taxon>
    </lineage>
</organism>
<sequence>MLELQRFVQTFQFSLTISYCADLSGTYSGVLSKLEENHGEMQKIISKLEELSITIPAELNKQSTVITGVPGIVSELAEFSRRKLEGISQELHLVRGQMNERDIGDLLPSLSPLEHPKRHQDIRQKCLEETGGWFLRKPEFQHWRNQDPTADSQAYSRRILGCHGIPGAGKSVICSLVVDDLRTDFSTTQNACVAYLYCDYRDELNQTANNMIGALLEQVIDTLNNSNSTDAKIISMLRERLKKRKQFDLGEACQLLTEKLEQFHRCFLLVIPWTTRRGLFGAEKIFRILIETMDQDIDLNDSACRIPLSFASERGYYMIVGFLLKKSDLKADVAERAGSDTLLDTTGLLPADNWGQTALSWASQYGRHEVVCLLLASDGWTALSRTSGYGHHKIVRLLLARDDVDVISKDNDFGWTALLWASRYGYNEIVRLLLPRDDIDISIKDNTGRTALSLVSEGRHESIIKMLEEKNQPGIDVGLENDDDAPIITKVYDKPANALEETSKSKGKDPGVNMC</sequence>
<evidence type="ECO:0000256" key="1">
    <source>
        <dbReference type="ARBA" id="ARBA00022737"/>
    </source>
</evidence>
<reference evidence="4 5" key="1">
    <citation type="journal article" date="2013" name="PLoS Genet.">
        <title>The genome and development-dependent transcriptomes of Pyronema confluens: a window into fungal evolution.</title>
        <authorList>
            <person name="Traeger S."/>
            <person name="Altegoer F."/>
            <person name="Freitag M."/>
            <person name="Gabaldon T."/>
            <person name="Kempken F."/>
            <person name="Kumar A."/>
            <person name="Marcet-Houben M."/>
            <person name="Poggeler S."/>
            <person name="Stajich J.E."/>
            <person name="Nowrousian M."/>
        </authorList>
    </citation>
    <scope>NUCLEOTIDE SEQUENCE [LARGE SCALE GENOMIC DNA]</scope>
    <source>
        <strain evidence="5">CBS 100304</strain>
        <tissue evidence="4">Vegetative mycelium</tissue>
    </source>
</reference>
<protein>
    <submittedName>
        <fullName evidence="4">Similar to Serine/threonine-protein phosphatase 6 regulatory ankyrin repeat subunit B acc. no. B2RXR6</fullName>
    </submittedName>
</protein>
<dbReference type="Gene3D" id="3.40.50.300">
    <property type="entry name" value="P-loop containing nucleotide triphosphate hydrolases"/>
    <property type="match status" value="1"/>
</dbReference>
<name>U4LEF8_PYROM</name>
<dbReference type="InterPro" id="IPR027417">
    <property type="entry name" value="P-loop_NTPase"/>
</dbReference>
<keyword evidence="1" id="KW-0677">Repeat</keyword>
<dbReference type="InterPro" id="IPR002110">
    <property type="entry name" value="Ankyrin_rpt"/>
</dbReference>
<evidence type="ECO:0000256" key="2">
    <source>
        <dbReference type="ARBA" id="ARBA00023043"/>
    </source>
</evidence>
<dbReference type="OrthoDB" id="448455at2759"/>
<evidence type="ECO:0000313" key="4">
    <source>
        <dbReference type="EMBL" id="CCX30504.1"/>
    </source>
</evidence>
<dbReference type="eggNOG" id="KOG0504">
    <property type="taxonomic scope" value="Eukaryota"/>
</dbReference>
<evidence type="ECO:0000313" key="5">
    <source>
        <dbReference type="Proteomes" id="UP000018144"/>
    </source>
</evidence>
<dbReference type="Pfam" id="PF24883">
    <property type="entry name" value="NPHP3_N"/>
    <property type="match status" value="1"/>
</dbReference>
<dbReference type="SMART" id="SM00248">
    <property type="entry name" value="ANK"/>
    <property type="match status" value="4"/>
</dbReference>
<keyword evidence="2" id="KW-0040">ANK repeat</keyword>
<accession>U4LEF8</accession>
<dbReference type="Proteomes" id="UP000018144">
    <property type="component" value="Unassembled WGS sequence"/>
</dbReference>
<dbReference type="InterPro" id="IPR056884">
    <property type="entry name" value="NPHP3-like_N"/>
</dbReference>
<dbReference type="STRING" id="1076935.U4LEF8"/>
<dbReference type="PANTHER" id="PTHR24166:SF48">
    <property type="entry name" value="PROTEIN VAPYRIN"/>
    <property type="match status" value="1"/>
</dbReference>
<gene>
    <name evidence="4" type="ORF">PCON_08703</name>
</gene>
<dbReference type="Pfam" id="PF12796">
    <property type="entry name" value="Ank_2"/>
    <property type="match status" value="1"/>
</dbReference>
<dbReference type="EMBL" id="HF935441">
    <property type="protein sequence ID" value="CCX30504.1"/>
    <property type="molecule type" value="Genomic_DNA"/>
</dbReference>
<proteinExistence type="predicted"/>